<dbReference type="Proteomes" id="UP001618531">
    <property type="component" value="Unassembled WGS sequence"/>
</dbReference>
<evidence type="ECO:0000256" key="1">
    <source>
        <dbReference type="SAM" id="Phobius"/>
    </source>
</evidence>
<organism evidence="3 4">
    <name type="scientific">Paenibacillus illinoisensis</name>
    <dbReference type="NCBI Taxonomy" id="59845"/>
    <lineage>
        <taxon>Bacteria</taxon>
        <taxon>Bacillati</taxon>
        <taxon>Bacillota</taxon>
        <taxon>Bacilli</taxon>
        <taxon>Bacillales</taxon>
        <taxon>Paenibacillaceae</taxon>
        <taxon>Paenibacillus</taxon>
    </lineage>
</organism>
<feature type="transmembrane region" description="Helical" evidence="1">
    <location>
        <begin position="12"/>
        <end position="31"/>
    </location>
</feature>
<name>A0ABW8HVM5_9BACL</name>
<dbReference type="SUPFAM" id="SSF51445">
    <property type="entry name" value="(Trans)glycosidases"/>
    <property type="match status" value="1"/>
</dbReference>
<dbReference type="PROSITE" id="PS50853">
    <property type="entry name" value="FN3"/>
    <property type="match status" value="1"/>
</dbReference>
<proteinExistence type="predicted"/>
<evidence type="ECO:0000313" key="4">
    <source>
        <dbReference type="Proteomes" id="UP001618531"/>
    </source>
</evidence>
<evidence type="ECO:0000313" key="3">
    <source>
        <dbReference type="EMBL" id="MFK0523689.1"/>
    </source>
</evidence>
<dbReference type="InterPro" id="IPR013783">
    <property type="entry name" value="Ig-like_fold"/>
</dbReference>
<keyword evidence="1" id="KW-1133">Transmembrane helix</keyword>
<evidence type="ECO:0000259" key="2">
    <source>
        <dbReference type="PROSITE" id="PS50853"/>
    </source>
</evidence>
<sequence>MKKQHLRVYSGFRLAMVLLIGMVFVGIPFPGKAGAAGSISLDAPGGGYVSDGGMVEIGGSYTDLYDVRLYVNGTSQYEVLLNDPDGDDNGTWSYMLDTSGYNGTVELVVRGLDTSTRYGVWSTPAMLTVDNPAGAVPVVTITGPSEGVPLSGQVEVTIETSSPIPVSMVEVRVDRGPWQQATEQGTAYVFVWDTAGMGDRTVSLEARATNAPERYGYSPTVYAQVGNGTNEPAVPLPNQDRAMWIWEPESYKLILNPGSRQVLESFITDTQTFGQDPVQTLYLAVGKYAGYNVLEEQVDELRSFLSWAHSKNLQVHALIAGGTSPAYMGAYEKYHSHAVREIEQVINYNLAAADSEKFDGINVDIEPYISPDFRDPSRFLQQEYLDVLQKMIDRRDMAGIRLPFGPAVPKWYDTSDQGANIVWDGSSKWLSEHVQDISDYISIMDYRDTADGSAGIIAGAAGELAYADQIGKPNSVVIGVETLDIANSGDPETITFWEEGRNHMEAELDKVYTAYGQNSAFGGIAVHHYDSYRALPSYWGPGGTFWTAPDDQEAPSALAGIPSIEATSYQTIQLNYGTASDNMEVERYVIYRSTVQGFMPAASDIAGLARGLNYQDKGLLPDTTYYYRIAARDLQGNIGPLTDEVSATTGSTTLRPLIVSDMNLVYSGSAVSVTLKVRDYDTGAVLTGAKVEGRFTYSAGRYTSGITGADGNVTLGSEAVMPGRQVGFETRRIRYNGYYYASRHDLSHATLLMQNADHEESGEQSSEGG</sequence>
<keyword evidence="1" id="KW-0812">Transmembrane</keyword>
<dbReference type="SUPFAM" id="SSF49265">
    <property type="entry name" value="Fibronectin type III"/>
    <property type="match status" value="1"/>
</dbReference>
<dbReference type="Gene3D" id="2.60.40.10">
    <property type="entry name" value="Immunoglobulins"/>
    <property type="match status" value="2"/>
</dbReference>
<gene>
    <name evidence="3" type="ORF">ACINKY_15890</name>
</gene>
<reference evidence="3 4" key="1">
    <citation type="submission" date="2024-11" db="EMBL/GenBank/DDBJ databases">
        <title>Identification and Characterization of a Novel Fosfomycin Bacillithiol Transferase FosB8 in Paenibacillus illinoisensis.</title>
        <authorList>
            <person name="Lu W."/>
        </authorList>
    </citation>
    <scope>NUCLEOTIDE SEQUENCE [LARGE SCALE GENOMIC DNA]</scope>
    <source>
        <strain evidence="3 4">WP77</strain>
    </source>
</reference>
<feature type="domain" description="Fibronectin type-III" evidence="2">
    <location>
        <begin position="554"/>
        <end position="652"/>
    </location>
</feature>
<accession>A0ABW8HVM5</accession>
<dbReference type="InterPro" id="IPR017853">
    <property type="entry name" value="GH"/>
</dbReference>
<comment type="caution">
    <text evidence="3">The sequence shown here is derived from an EMBL/GenBank/DDBJ whole genome shotgun (WGS) entry which is preliminary data.</text>
</comment>
<dbReference type="Pfam" id="PF17957">
    <property type="entry name" value="Big_7"/>
    <property type="match status" value="1"/>
</dbReference>
<keyword evidence="1" id="KW-0472">Membrane</keyword>
<keyword evidence="4" id="KW-1185">Reference proteome</keyword>
<dbReference type="InterPro" id="IPR003961">
    <property type="entry name" value="FN3_dom"/>
</dbReference>
<protein>
    <submittedName>
        <fullName evidence="3">Ig-like domain-containing protein</fullName>
    </submittedName>
</protein>
<dbReference type="EMBL" id="JBIYSL010000003">
    <property type="protein sequence ID" value="MFK0523689.1"/>
    <property type="molecule type" value="Genomic_DNA"/>
</dbReference>
<dbReference type="RefSeq" id="WP_402876200.1">
    <property type="nucleotide sequence ID" value="NZ_JBIYSL010000003.1"/>
</dbReference>
<dbReference type="InterPro" id="IPR036116">
    <property type="entry name" value="FN3_sf"/>
</dbReference>
<dbReference type="Gene3D" id="3.20.20.80">
    <property type="entry name" value="Glycosidases"/>
    <property type="match status" value="1"/>
</dbReference>